<proteinExistence type="predicted"/>
<evidence type="ECO:0000313" key="1">
    <source>
        <dbReference type="EMBL" id="GGE18332.1"/>
    </source>
</evidence>
<comment type="caution">
    <text evidence="1">The sequence shown here is derived from an EMBL/GenBank/DDBJ whole genome shotgun (WGS) entry which is preliminary data.</text>
</comment>
<dbReference type="EMBL" id="BMIQ01000008">
    <property type="protein sequence ID" value="GGE18332.1"/>
    <property type="molecule type" value="Genomic_DNA"/>
</dbReference>
<organism evidence="1 2">
    <name type="scientific">Aureimonas endophytica</name>
    <dbReference type="NCBI Taxonomy" id="2027858"/>
    <lineage>
        <taxon>Bacteria</taxon>
        <taxon>Pseudomonadati</taxon>
        <taxon>Pseudomonadota</taxon>
        <taxon>Alphaproteobacteria</taxon>
        <taxon>Hyphomicrobiales</taxon>
        <taxon>Aurantimonadaceae</taxon>
        <taxon>Aureimonas</taxon>
    </lineage>
</organism>
<gene>
    <name evidence="1" type="ORF">GCM10011390_41900</name>
</gene>
<evidence type="ECO:0000313" key="2">
    <source>
        <dbReference type="Proteomes" id="UP000644699"/>
    </source>
</evidence>
<evidence type="ECO:0008006" key="3">
    <source>
        <dbReference type="Google" id="ProtNLM"/>
    </source>
</evidence>
<dbReference type="RefSeq" id="WP_188911970.1">
    <property type="nucleotide sequence ID" value="NZ_BMIQ01000008.1"/>
</dbReference>
<dbReference type="Proteomes" id="UP000644699">
    <property type="component" value="Unassembled WGS sequence"/>
</dbReference>
<name>A0A916ZZP0_9HYPH</name>
<reference evidence="1" key="1">
    <citation type="journal article" date="2014" name="Int. J. Syst. Evol. Microbiol.">
        <title>Complete genome sequence of Corynebacterium casei LMG S-19264T (=DSM 44701T), isolated from a smear-ripened cheese.</title>
        <authorList>
            <consortium name="US DOE Joint Genome Institute (JGI-PGF)"/>
            <person name="Walter F."/>
            <person name="Albersmeier A."/>
            <person name="Kalinowski J."/>
            <person name="Ruckert C."/>
        </authorList>
    </citation>
    <scope>NUCLEOTIDE SEQUENCE</scope>
    <source>
        <strain evidence="1">CGMCC 1.15367</strain>
    </source>
</reference>
<keyword evidence="2" id="KW-1185">Reference proteome</keyword>
<protein>
    <recommendedName>
        <fullName evidence="3">PD-(D/E)XK nuclease superfamily protein</fullName>
    </recommendedName>
</protein>
<accession>A0A916ZZP0</accession>
<dbReference type="AlphaFoldDB" id="A0A916ZZP0"/>
<sequence>MVLLPQTFLSPTITAIDESLERRQRPRHQRRLSGSMIGRSCERSIWYQFRWAYEPERHSGRMLRLFQTGHLEEPRAFDNLRAAGVRCSDRDPETGDQWTWEALDGHFVVKADGRGHGFVEAWKAEHVIGIKTHNDKSFLQLTRVGVAVAKPEHVVQAQAEMHCSGIHRFFYYAKNKNDDAIYGERIRYDATQAIGIMAKVERILHAVRPPAKVSDDADDFRCRFCSARSVCHEGVFAPRNCRTCLHSTPVMGGEAAWHCEKHGSALLLSDQEMGCPDHLFIPELVPGDQIDVSPDESTVTYRMPDGSSWIDGGNDSEAAA</sequence>
<dbReference type="InterPro" id="IPR011604">
    <property type="entry name" value="PDDEXK-like_dom_sf"/>
</dbReference>
<dbReference type="Gene3D" id="3.90.320.10">
    <property type="match status" value="1"/>
</dbReference>
<reference evidence="1" key="2">
    <citation type="submission" date="2020-09" db="EMBL/GenBank/DDBJ databases">
        <authorList>
            <person name="Sun Q."/>
            <person name="Zhou Y."/>
        </authorList>
    </citation>
    <scope>NUCLEOTIDE SEQUENCE</scope>
    <source>
        <strain evidence="1">CGMCC 1.15367</strain>
    </source>
</reference>